<accession>A0A6I4TN08</accession>
<dbReference type="EMBL" id="WTYI01000001">
    <property type="protein sequence ID" value="MXO96659.1"/>
    <property type="molecule type" value="Genomic_DNA"/>
</dbReference>
<reference evidence="1 2" key="1">
    <citation type="submission" date="2019-12" db="EMBL/GenBank/DDBJ databases">
        <title>Genomic-based taxomic classification of the family Erythrobacteraceae.</title>
        <authorList>
            <person name="Xu L."/>
        </authorList>
    </citation>
    <scope>NUCLEOTIDE SEQUENCE [LARGE SCALE GENOMIC DNA]</scope>
    <source>
        <strain evidence="1 2">JCM 12189</strain>
    </source>
</reference>
<dbReference type="OrthoDB" id="512358at2"/>
<sequence length="133" mass="14723">MEGKRRLSDSFLHLGLGATAVPQPPFEGGMEWYEGYGQRHGSDGREGRLVSQHSFCEDWDSWEMHPLGEEVVICTAGSMVLTQEFPDGRRETLTLEAGEYAINPAGVWHIADVEAHATAIFITAGEGTQHRPR</sequence>
<evidence type="ECO:0000313" key="2">
    <source>
        <dbReference type="Proteomes" id="UP000432727"/>
    </source>
</evidence>
<organism evidence="1 2">
    <name type="scientific">Qipengyuania aquimaris</name>
    <dbReference type="NCBI Taxonomy" id="255984"/>
    <lineage>
        <taxon>Bacteria</taxon>
        <taxon>Pseudomonadati</taxon>
        <taxon>Pseudomonadota</taxon>
        <taxon>Alphaproteobacteria</taxon>
        <taxon>Sphingomonadales</taxon>
        <taxon>Erythrobacteraceae</taxon>
        <taxon>Qipengyuania</taxon>
    </lineage>
</organism>
<dbReference type="SUPFAM" id="SSF51182">
    <property type="entry name" value="RmlC-like cupins"/>
    <property type="match status" value="1"/>
</dbReference>
<name>A0A6I4TN08_9SPHN</name>
<dbReference type="InterPro" id="IPR011051">
    <property type="entry name" value="RmlC_Cupin_sf"/>
</dbReference>
<proteinExistence type="predicted"/>
<evidence type="ECO:0000313" key="1">
    <source>
        <dbReference type="EMBL" id="MXO96659.1"/>
    </source>
</evidence>
<dbReference type="Proteomes" id="UP000432727">
    <property type="component" value="Unassembled WGS sequence"/>
</dbReference>
<gene>
    <name evidence="1" type="ORF">GRI34_09560</name>
</gene>
<keyword evidence="2" id="KW-1185">Reference proteome</keyword>
<comment type="caution">
    <text evidence="1">The sequence shown here is derived from an EMBL/GenBank/DDBJ whole genome shotgun (WGS) entry which is preliminary data.</text>
</comment>
<protein>
    <submittedName>
        <fullName evidence="1">Cupin</fullName>
    </submittedName>
</protein>
<dbReference type="AlphaFoldDB" id="A0A6I4TN08"/>
<dbReference type="InterPro" id="IPR014710">
    <property type="entry name" value="RmlC-like_jellyroll"/>
</dbReference>
<dbReference type="RefSeq" id="WP_160596476.1">
    <property type="nucleotide sequence ID" value="NZ_WTYI01000001.1"/>
</dbReference>
<dbReference type="Gene3D" id="2.60.120.10">
    <property type="entry name" value="Jelly Rolls"/>
    <property type="match status" value="1"/>
</dbReference>